<dbReference type="HOGENOM" id="CLU_099629_0_0_1"/>
<accession>K4CZM3</accession>
<keyword evidence="3" id="KW-1185">Reference proteome</keyword>
<name>K4CZM3_SOLLC</name>
<reference evidence="2" key="2">
    <citation type="submission" date="2015-06" db="UniProtKB">
        <authorList>
            <consortium name="EnsemblPlants"/>
        </authorList>
    </citation>
    <scope>IDENTIFICATION</scope>
    <source>
        <strain evidence="2">cv. Heinz 1706</strain>
    </source>
</reference>
<dbReference type="Proteomes" id="UP000004994">
    <property type="component" value="Chromosome 10"/>
</dbReference>
<evidence type="ECO:0000256" key="1">
    <source>
        <dbReference type="SAM" id="MobiDB-lite"/>
    </source>
</evidence>
<organism evidence="2">
    <name type="scientific">Solanum lycopersicum</name>
    <name type="common">Tomato</name>
    <name type="synonym">Lycopersicon esculentum</name>
    <dbReference type="NCBI Taxonomy" id="4081"/>
    <lineage>
        <taxon>Eukaryota</taxon>
        <taxon>Viridiplantae</taxon>
        <taxon>Streptophyta</taxon>
        <taxon>Embryophyta</taxon>
        <taxon>Tracheophyta</taxon>
        <taxon>Spermatophyta</taxon>
        <taxon>Magnoliopsida</taxon>
        <taxon>eudicotyledons</taxon>
        <taxon>Gunneridae</taxon>
        <taxon>Pentapetalae</taxon>
        <taxon>asterids</taxon>
        <taxon>lamiids</taxon>
        <taxon>Solanales</taxon>
        <taxon>Solanaceae</taxon>
        <taxon>Solanoideae</taxon>
        <taxon>Solaneae</taxon>
        <taxon>Solanum</taxon>
        <taxon>Solanum subgen. Lycopersicon</taxon>
    </lineage>
</organism>
<dbReference type="EnsemblPlants" id="Solyc10g045030.1.1">
    <property type="protein sequence ID" value="Solyc10g045030.1.1"/>
    <property type="gene ID" value="Solyc10g045030.1"/>
</dbReference>
<sequence>MERKEAICEGDRLKNQAEAFEEMISEVPIWYRAGKKKFNIESKSRGEEFKRIMTTCKEKKHKCKEATFREQKKDNKNLSIGLFPKNSGFIQLVERHCDDMILGKKSEEGSSSPNNNHPPYLLIDDNADDMRKNVDHEKKT</sequence>
<dbReference type="PaxDb" id="4081-Solyc10g045030.1.1"/>
<dbReference type="Gramene" id="Solyc10g045030.1.1">
    <property type="protein sequence ID" value="Solyc10g045030.1.1"/>
    <property type="gene ID" value="Solyc10g045030.1"/>
</dbReference>
<protein>
    <submittedName>
        <fullName evidence="2">Uncharacterized protein</fullName>
    </submittedName>
</protein>
<reference evidence="2" key="1">
    <citation type="journal article" date="2012" name="Nature">
        <title>The tomato genome sequence provides insights into fleshy fruit evolution.</title>
        <authorList>
            <consortium name="Tomato Genome Consortium"/>
        </authorList>
    </citation>
    <scope>NUCLEOTIDE SEQUENCE [LARGE SCALE GENOMIC DNA]</scope>
    <source>
        <strain evidence="2">cv. Heinz 1706</strain>
    </source>
</reference>
<dbReference type="AlphaFoldDB" id="K4CZM3"/>
<evidence type="ECO:0000313" key="2">
    <source>
        <dbReference type="EnsemblPlants" id="Solyc10g045030.1.1"/>
    </source>
</evidence>
<feature type="region of interest" description="Disordered" evidence="1">
    <location>
        <begin position="103"/>
        <end position="140"/>
    </location>
</feature>
<proteinExistence type="predicted"/>
<evidence type="ECO:0000313" key="3">
    <source>
        <dbReference type="Proteomes" id="UP000004994"/>
    </source>
</evidence>
<feature type="compositionally biased region" description="Basic and acidic residues" evidence="1">
    <location>
        <begin position="128"/>
        <end position="140"/>
    </location>
</feature>
<dbReference type="InParanoid" id="K4CZM3"/>